<protein>
    <submittedName>
        <fullName evidence="2">Uncharacterized protein</fullName>
    </submittedName>
</protein>
<feature type="region of interest" description="Disordered" evidence="1">
    <location>
        <begin position="1"/>
        <end position="20"/>
    </location>
</feature>
<gene>
    <name evidence="2" type="ORF">QTO34_019962</name>
</gene>
<organism evidence="2 3">
    <name type="scientific">Cnephaeus nilssonii</name>
    <name type="common">Northern bat</name>
    <name type="synonym">Eptesicus nilssonii</name>
    <dbReference type="NCBI Taxonomy" id="3371016"/>
    <lineage>
        <taxon>Eukaryota</taxon>
        <taxon>Metazoa</taxon>
        <taxon>Chordata</taxon>
        <taxon>Craniata</taxon>
        <taxon>Vertebrata</taxon>
        <taxon>Euteleostomi</taxon>
        <taxon>Mammalia</taxon>
        <taxon>Eutheria</taxon>
        <taxon>Laurasiatheria</taxon>
        <taxon>Chiroptera</taxon>
        <taxon>Yangochiroptera</taxon>
        <taxon>Vespertilionidae</taxon>
        <taxon>Cnephaeus</taxon>
    </lineage>
</organism>
<keyword evidence="3" id="KW-1185">Reference proteome</keyword>
<evidence type="ECO:0000313" key="2">
    <source>
        <dbReference type="EMBL" id="KAK1339281.1"/>
    </source>
</evidence>
<reference evidence="2" key="1">
    <citation type="submission" date="2023-06" db="EMBL/GenBank/DDBJ databases">
        <title>Reference genome for the Northern bat (Eptesicus nilssonii), a most northern bat species.</title>
        <authorList>
            <person name="Laine V.N."/>
            <person name="Pulliainen A.T."/>
            <person name="Lilley T.M."/>
        </authorList>
    </citation>
    <scope>NUCLEOTIDE SEQUENCE</scope>
    <source>
        <strain evidence="2">BLF_Eptnil</strain>
        <tissue evidence="2">Kidney</tissue>
    </source>
</reference>
<dbReference type="Proteomes" id="UP001177744">
    <property type="component" value="Unassembled WGS sequence"/>
</dbReference>
<evidence type="ECO:0000256" key="1">
    <source>
        <dbReference type="SAM" id="MobiDB-lite"/>
    </source>
</evidence>
<name>A0AA40HXP1_CNENI</name>
<sequence>MSPDQAASVPHVQVVGKRSQDAELDCSGEQLLALQTNGTDKPSSPLPMEAGSCGHAQASDILKQCTLSAQGEVEGIEKQIMSLNQKKEDLLVDLKAAVLNLHRHLQQEQQELEKDKEMLSPGASEDDGVAERDVSEWKVGMTVINAGPTFRKSFTWVVVFA</sequence>
<proteinExistence type="predicted"/>
<dbReference type="AlphaFoldDB" id="A0AA40HXP1"/>
<comment type="caution">
    <text evidence="2">The sequence shown here is derived from an EMBL/GenBank/DDBJ whole genome shotgun (WGS) entry which is preliminary data.</text>
</comment>
<feature type="region of interest" description="Disordered" evidence="1">
    <location>
        <begin position="109"/>
        <end position="131"/>
    </location>
</feature>
<dbReference type="EMBL" id="JAULJE010000009">
    <property type="protein sequence ID" value="KAK1339281.1"/>
    <property type="molecule type" value="Genomic_DNA"/>
</dbReference>
<accession>A0AA40HXP1</accession>
<evidence type="ECO:0000313" key="3">
    <source>
        <dbReference type="Proteomes" id="UP001177744"/>
    </source>
</evidence>